<dbReference type="OrthoDB" id="2626226at2"/>
<evidence type="ECO:0000313" key="2">
    <source>
        <dbReference type="EMBL" id="RQW13155.1"/>
    </source>
</evidence>
<evidence type="ECO:0000313" key="3">
    <source>
        <dbReference type="Proteomes" id="UP000282529"/>
    </source>
</evidence>
<dbReference type="RefSeq" id="WP_124693806.1">
    <property type="nucleotide sequence ID" value="NZ_JBHUFE010000016.1"/>
</dbReference>
<feature type="compositionally biased region" description="Low complexity" evidence="1">
    <location>
        <begin position="106"/>
        <end position="140"/>
    </location>
</feature>
<organism evidence="2 3">
    <name type="scientific">Paenibacillus rhizophilus</name>
    <dbReference type="NCBI Taxonomy" id="1850366"/>
    <lineage>
        <taxon>Bacteria</taxon>
        <taxon>Bacillati</taxon>
        <taxon>Bacillota</taxon>
        <taxon>Bacilli</taxon>
        <taxon>Bacillales</taxon>
        <taxon>Paenibacillaceae</taxon>
        <taxon>Paenibacillus</taxon>
    </lineage>
</organism>
<reference evidence="2 3" key="1">
    <citation type="submission" date="2018-11" db="EMBL/GenBank/DDBJ databases">
        <title>Genome sequence of strain 7197.</title>
        <authorList>
            <person name="Gao J."/>
            <person name="Sun J."/>
        </authorList>
    </citation>
    <scope>NUCLEOTIDE SEQUENCE [LARGE SCALE GENOMIC DNA]</scope>
    <source>
        <strain evidence="2 3">7197</strain>
    </source>
</reference>
<comment type="caution">
    <text evidence="2">The sequence shown here is derived from an EMBL/GenBank/DDBJ whole genome shotgun (WGS) entry which is preliminary data.</text>
</comment>
<dbReference type="AlphaFoldDB" id="A0A3N9PC22"/>
<proteinExistence type="predicted"/>
<protein>
    <recommendedName>
        <fullName evidence="4">Endolytic transglycosylase MltG</fullName>
    </recommendedName>
</protein>
<sequence>MIKNRSFMIGLGCGLAGGALLLQLMISAGMATPTKPQIIREASKLKLKVSGAEDKLLTAEEWQKLVQENPTSQEQNAAGAANGDAAASGSPAANKQPASPPDKAVSPEAPSSPSGPSSAEVQEPSATAVPPTAPAADSPANSGIVVRIPSGVTLTEVADLLAEAGVIQDKDLFLIEGTGRKVQTRIQYGLYRFTAGQSNKSIIDELITVEE</sequence>
<evidence type="ECO:0000256" key="1">
    <source>
        <dbReference type="SAM" id="MobiDB-lite"/>
    </source>
</evidence>
<dbReference type="Proteomes" id="UP000282529">
    <property type="component" value="Unassembled WGS sequence"/>
</dbReference>
<evidence type="ECO:0008006" key="4">
    <source>
        <dbReference type="Google" id="ProtNLM"/>
    </source>
</evidence>
<gene>
    <name evidence="2" type="ORF">EH198_01640</name>
</gene>
<feature type="compositionally biased region" description="Low complexity" evidence="1">
    <location>
        <begin position="76"/>
        <end position="94"/>
    </location>
</feature>
<dbReference type="Gene3D" id="3.30.1490.480">
    <property type="entry name" value="Endolytic murein transglycosylase"/>
    <property type="match status" value="1"/>
</dbReference>
<dbReference type="EMBL" id="RQPI01000001">
    <property type="protein sequence ID" value="RQW13155.1"/>
    <property type="molecule type" value="Genomic_DNA"/>
</dbReference>
<name>A0A3N9PC22_9BACL</name>
<keyword evidence="3" id="KW-1185">Reference proteome</keyword>
<feature type="region of interest" description="Disordered" evidence="1">
    <location>
        <begin position="69"/>
        <end position="142"/>
    </location>
</feature>
<accession>A0A3N9PC22</accession>